<evidence type="ECO:0000313" key="1">
    <source>
        <dbReference type="EMBL" id="QDY70130.1"/>
    </source>
</evidence>
<protein>
    <submittedName>
        <fullName evidence="1">Uncharacterized protein</fullName>
    </submittedName>
</protein>
<dbReference type="RefSeq" id="WP_146365531.1">
    <property type="nucleotide sequence ID" value="NZ_CP042261.1"/>
</dbReference>
<gene>
    <name evidence="1" type="ORF">FPZ52_11190</name>
</gene>
<dbReference type="Proteomes" id="UP000318483">
    <property type="component" value="Chromosome"/>
</dbReference>
<keyword evidence="2" id="KW-1185">Reference proteome</keyword>
<dbReference type="EMBL" id="CP042261">
    <property type="protein sequence ID" value="QDY70130.1"/>
    <property type="molecule type" value="Genomic_DNA"/>
</dbReference>
<dbReference type="AlphaFoldDB" id="A0A5B8J720"/>
<reference evidence="1 2" key="1">
    <citation type="submission" date="2019-07" db="EMBL/GenBank/DDBJ databases">
        <title>Litoreibacter alkalisoli sp. nov., isolated from saline-alkaline soil.</title>
        <authorList>
            <person name="Wang S."/>
            <person name="Xu L."/>
            <person name="Xing Y.-T."/>
            <person name="Sun J.-Q."/>
        </authorList>
    </citation>
    <scope>NUCLEOTIDE SEQUENCE [LARGE SCALE GENOMIC DNA]</scope>
    <source>
        <strain evidence="1 2">LN3S51</strain>
    </source>
</reference>
<accession>A0A5B8J720</accession>
<proteinExistence type="predicted"/>
<sequence length="94" mass="10579">MNPFPYPEGTKTREDRKAYLETLVSGPYMVRANGMIDCVLDHPIHSPIYGPLPYTACPNDSEEHCNLIHEICETRIAEGAEYTEQPDPEPESEG</sequence>
<dbReference type="KEGG" id="lit:FPZ52_11190"/>
<name>A0A5B8J720_9RHOB</name>
<evidence type="ECO:0000313" key="2">
    <source>
        <dbReference type="Proteomes" id="UP000318483"/>
    </source>
</evidence>
<organism evidence="1 2">
    <name type="scientific">Qingshengfaniella alkalisoli</name>
    <dbReference type="NCBI Taxonomy" id="2599296"/>
    <lineage>
        <taxon>Bacteria</taxon>
        <taxon>Pseudomonadati</taxon>
        <taxon>Pseudomonadota</taxon>
        <taxon>Alphaproteobacteria</taxon>
        <taxon>Rhodobacterales</taxon>
        <taxon>Paracoccaceae</taxon>
        <taxon>Qingshengfaniella</taxon>
    </lineage>
</organism>